<sequence length="209" mass="21957">MSNAITHHVAIAAKGGVLVAAQEHGPGAELRVLSELQRAVANSDALPGAFDVWACFISDEELDADALAALGVPGAEIVFRSADDHGLPGRYAYGVSCSSQEVHRNVAATGASSSDAEAAITFAVSALRAKLTGAPVEWATHGLAVTRHEDGEFIARVALWSDEIHHSEEYTLTRNADDAARLADAAVPAQRVAADILTWFEEGWFEAAA</sequence>
<organism evidence="1 2">
    <name type="scientific">Siccirubricoccus soli</name>
    <dbReference type="NCBI Taxonomy" id="2899147"/>
    <lineage>
        <taxon>Bacteria</taxon>
        <taxon>Pseudomonadati</taxon>
        <taxon>Pseudomonadota</taxon>
        <taxon>Alphaproteobacteria</taxon>
        <taxon>Acetobacterales</taxon>
        <taxon>Roseomonadaceae</taxon>
        <taxon>Siccirubricoccus</taxon>
    </lineage>
</organism>
<keyword evidence="2" id="KW-1185">Reference proteome</keyword>
<protein>
    <submittedName>
        <fullName evidence="1">Uncharacterized protein</fullName>
    </submittedName>
</protein>
<reference evidence="1 2" key="1">
    <citation type="submission" date="2021-12" db="EMBL/GenBank/DDBJ databases">
        <title>Siccirubricoccus leaddurans sp. nov., a high concentration Zn2+ tolerance bacterium.</title>
        <authorList>
            <person name="Cao Y."/>
        </authorList>
    </citation>
    <scope>NUCLEOTIDE SEQUENCE [LARGE SCALE GENOMIC DNA]</scope>
    <source>
        <strain evidence="1 2">KC 17139</strain>
    </source>
</reference>
<dbReference type="EMBL" id="JAFIRR010000185">
    <property type="protein sequence ID" value="MCO6419282.1"/>
    <property type="molecule type" value="Genomic_DNA"/>
</dbReference>
<dbReference type="RefSeq" id="WP_252955899.1">
    <property type="nucleotide sequence ID" value="NZ_JAFIRR010000185.1"/>
</dbReference>
<accession>A0ABT1DCG1</accession>
<dbReference type="Proteomes" id="UP001523392">
    <property type="component" value="Unassembled WGS sequence"/>
</dbReference>
<evidence type="ECO:0000313" key="2">
    <source>
        <dbReference type="Proteomes" id="UP001523392"/>
    </source>
</evidence>
<comment type="caution">
    <text evidence="1">The sequence shown here is derived from an EMBL/GenBank/DDBJ whole genome shotgun (WGS) entry which is preliminary data.</text>
</comment>
<name>A0ABT1DCG1_9PROT</name>
<proteinExistence type="predicted"/>
<evidence type="ECO:0000313" key="1">
    <source>
        <dbReference type="EMBL" id="MCO6419282.1"/>
    </source>
</evidence>
<gene>
    <name evidence="1" type="ORF">JYK14_24430</name>
</gene>